<sequence length="203" mass="24374">MNLEEQKKIASRKQKKGIDIKYLNKEFQIVHNPDSSFCGYRIRTEQNTLSNISEYENGTEIGIINFRPTQTPTILGARYKQYFEERYANGNISLHYTFYKSVLIGEYKKYDSDGNLTLREFYDGNGDCTKEIKEFIGFNGTDEEFMHYEFKEDEEFNILMRYGSHFKLIKEIKFKTEYFNYVYENCLKRGYIRNDLNKKKFKH</sequence>
<keyword evidence="2" id="KW-1185">Reference proteome</keyword>
<dbReference type="RefSeq" id="YP_007007601.1">
    <property type="nucleotide sequence ID" value="NC_019526.1"/>
</dbReference>
<dbReference type="Proteomes" id="UP000007524">
    <property type="component" value="Segment"/>
</dbReference>
<name>H6X4Q3_9CAUD</name>
<dbReference type="OrthoDB" id="18027at10239"/>
<evidence type="ECO:0000313" key="2">
    <source>
        <dbReference type="Proteomes" id="UP000007524"/>
    </source>
</evidence>
<accession>H6X4Q3</accession>
<organism evidence="1 2">
    <name type="scientific">Klebsiella phage vB_KleM_RaK2</name>
    <dbReference type="NCBI Taxonomy" id="1147094"/>
    <lineage>
        <taxon>Viruses</taxon>
        <taxon>Duplodnaviria</taxon>
        <taxon>Heunggongvirae</taxon>
        <taxon>Uroviricota</taxon>
        <taxon>Caudoviricetes</taxon>
        <taxon>Alcyoneusvirus</taxon>
        <taxon>Alcyoneusvirus RaK2</taxon>
    </lineage>
</organism>
<protein>
    <submittedName>
        <fullName evidence="1">Uncharacterized protein</fullName>
    </submittedName>
</protein>
<gene>
    <name evidence="1" type="ORF">RaK2_00446</name>
</gene>
<evidence type="ECO:0000313" key="1">
    <source>
        <dbReference type="EMBL" id="AFA44719.1"/>
    </source>
</evidence>
<dbReference type="KEGG" id="vg:14013034"/>
<proteinExistence type="predicted"/>
<dbReference type="EMBL" id="JQ513383">
    <property type="protein sequence ID" value="AFA44719.1"/>
    <property type="molecule type" value="Genomic_DNA"/>
</dbReference>
<reference evidence="1 2" key="1">
    <citation type="journal article" date="2012" name="J. Virol.">
        <title>Genome of Klebsiella sp.-Infecting Bacteriophage vB_KleM_RaK2.</title>
        <authorList>
            <person name="Simoliunas E."/>
            <person name="Kaliniene L."/>
            <person name="Truncaite L."/>
            <person name="Klausa V."/>
            <person name="Zajanckauskaite A."/>
            <person name="Meskys R."/>
        </authorList>
    </citation>
    <scope>NUCLEOTIDE SEQUENCE [LARGE SCALE GENOMIC DNA]</scope>
</reference>
<dbReference type="GeneID" id="14013034"/>